<dbReference type="EMBL" id="JAUIZM010000007">
    <property type="protein sequence ID" value="KAK1372593.1"/>
    <property type="molecule type" value="Genomic_DNA"/>
</dbReference>
<name>A0AAD8HTK3_9APIA</name>
<evidence type="ECO:0000256" key="1">
    <source>
        <dbReference type="SAM" id="MobiDB-lite"/>
    </source>
</evidence>
<comment type="caution">
    <text evidence="2">The sequence shown here is derived from an EMBL/GenBank/DDBJ whole genome shotgun (WGS) entry which is preliminary data.</text>
</comment>
<feature type="compositionally biased region" description="Acidic residues" evidence="1">
    <location>
        <begin position="202"/>
        <end position="214"/>
    </location>
</feature>
<gene>
    <name evidence="2" type="ORF">POM88_028786</name>
</gene>
<dbReference type="PANTHER" id="PTHR47481">
    <property type="match status" value="1"/>
</dbReference>
<reference evidence="2" key="2">
    <citation type="submission" date="2023-05" db="EMBL/GenBank/DDBJ databases">
        <authorList>
            <person name="Schelkunov M.I."/>
        </authorList>
    </citation>
    <scope>NUCLEOTIDE SEQUENCE</scope>
    <source>
        <strain evidence="2">Hsosn_3</strain>
        <tissue evidence="2">Leaf</tissue>
    </source>
</reference>
<reference evidence="2" key="1">
    <citation type="submission" date="2023-02" db="EMBL/GenBank/DDBJ databases">
        <title>Genome of toxic invasive species Heracleum sosnowskyi carries increased number of genes despite the absence of recent whole-genome duplications.</title>
        <authorList>
            <person name="Schelkunov M."/>
            <person name="Shtratnikova V."/>
            <person name="Makarenko M."/>
            <person name="Klepikova A."/>
            <person name="Omelchenko D."/>
            <person name="Novikova G."/>
            <person name="Obukhova E."/>
            <person name="Bogdanov V."/>
            <person name="Penin A."/>
            <person name="Logacheva M."/>
        </authorList>
    </citation>
    <scope>NUCLEOTIDE SEQUENCE</scope>
    <source>
        <strain evidence="2">Hsosn_3</strain>
        <tissue evidence="2">Leaf</tissue>
    </source>
</reference>
<sequence length="221" mass="24936">MVKISPTTESGEVAWSPILLVRICGILCAEMILYIPPQDTQENRTALNEWKKKNEAQLRVLKDELENATQGNLTISEFFLKVKNLCSEIYKLDEKEMISEAQLKCIIDRGLKPGFIPFVTSIQGWPVQPSLEEYENVLVSVEALAKKRADISNFATNTEEESDINERKQKKVEDKEKDVVMDGCASEESQLSANMTDSPGNDGEELFESDDEAYESFQATE</sequence>
<evidence type="ECO:0000313" key="2">
    <source>
        <dbReference type="EMBL" id="KAK1372593.1"/>
    </source>
</evidence>
<feature type="compositionally biased region" description="Polar residues" evidence="1">
    <location>
        <begin position="187"/>
        <end position="199"/>
    </location>
</feature>
<keyword evidence="3" id="KW-1185">Reference proteome</keyword>
<protein>
    <submittedName>
        <fullName evidence="2">Uncharacterized protein</fullName>
    </submittedName>
</protein>
<proteinExistence type="predicted"/>
<feature type="compositionally biased region" description="Basic and acidic residues" evidence="1">
    <location>
        <begin position="164"/>
        <end position="180"/>
    </location>
</feature>
<dbReference type="PANTHER" id="PTHR47481:SF36">
    <property type="entry name" value="CCHC-TYPE DOMAIN-CONTAINING PROTEIN"/>
    <property type="match status" value="1"/>
</dbReference>
<accession>A0AAD8HTK3</accession>
<evidence type="ECO:0000313" key="3">
    <source>
        <dbReference type="Proteomes" id="UP001237642"/>
    </source>
</evidence>
<dbReference type="AlphaFoldDB" id="A0AAD8HTK3"/>
<organism evidence="2 3">
    <name type="scientific">Heracleum sosnowskyi</name>
    <dbReference type="NCBI Taxonomy" id="360622"/>
    <lineage>
        <taxon>Eukaryota</taxon>
        <taxon>Viridiplantae</taxon>
        <taxon>Streptophyta</taxon>
        <taxon>Embryophyta</taxon>
        <taxon>Tracheophyta</taxon>
        <taxon>Spermatophyta</taxon>
        <taxon>Magnoliopsida</taxon>
        <taxon>eudicotyledons</taxon>
        <taxon>Gunneridae</taxon>
        <taxon>Pentapetalae</taxon>
        <taxon>asterids</taxon>
        <taxon>campanulids</taxon>
        <taxon>Apiales</taxon>
        <taxon>Apiaceae</taxon>
        <taxon>Apioideae</taxon>
        <taxon>apioid superclade</taxon>
        <taxon>Tordylieae</taxon>
        <taxon>Tordyliinae</taxon>
        <taxon>Heracleum</taxon>
    </lineage>
</organism>
<dbReference type="Proteomes" id="UP001237642">
    <property type="component" value="Unassembled WGS sequence"/>
</dbReference>
<feature type="region of interest" description="Disordered" evidence="1">
    <location>
        <begin position="157"/>
        <end position="221"/>
    </location>
</feature>